<accession>A0A821PLI4</accession>
<organism evidence="1 2">
    <name type="scientific">Rotaria socialis</name>
    <dbReference type="NCBI Taxonomy" id="392032"/>
    <lineage>
        <taxon>Eukaryota</taxon>
        <taxon>Metazoa</taxon>
        <taxon>Spiralia</taxon>
        <taxon>Gnathifera</taxon>
        <taxon>Rotifera</taxon>
        <taxon>Eurotatoria</taxon>
        <taxon>Bdelloidea</taxon>
        <taxon>Philodinida</taxon>
        <taxon>Philodinidae</taxon>
        <taxon>Rotaria</taxon>
    </lineage>
</organism>
<protein>
    <submittedName>
        <fullName evidence="1">Uncharacterized protein</fullName>
    </submittedName>
</protein>
<comment type="caution">
    <text evidence="1">The sequence shown here is derived from an EMBL/GenBank/DDBJ whole genome shotgun (WGS) entry which is preliminary data.</text>
</comment>
<dbReference type="EMBL" id="CAJOBR010005044">
    <property type="protein sequence ID" value="CAF4804852.1"/>
    <property type="molecule type" value="Genomic_DNA"/>
</dbReference>
<dbReference type="Proteomes" id="UP000663848">
    <property type="component" value="Unassembled WGS sequence"/>
</dbReference>
<sequence length="160" mass="18829">MLMIEINIEIFIIITEALDMFKQFLCQIFSEKCQLTYLTHDISDSDDGIHQCFKSPFHFRLNTISGGPQFYYLIEHVRNLEQLPIYCECLECHSQFSGSNVQSSIIPNGNWLNKVPKLEVFALKCSICNESQFLYLNWLLNNVNYIRKLEIQLHKEKAWV</sequence>
<proteinExistence type="predicted"/>
<dbReference type="AlphaFoldDB" id="A0A821PLI4"/>
<gene>
    <name evidence="1" type="ORF">QYT958_LOCUS24102</name>
</gene>
<name>A0A821PLI4_9BILA</name>
<evidence type="ECO:0000313" key="1">
    <source>
        <dbReference type="EMBL" id="CAF4804852.1"/>
    </source>
</evidence>
<reference evidence="1" key="1">
    <citation type="submission" date="2021-02" db="EMBL/GenBank/DDBJ databases">
        <authorList>
            <person name="Nowell W R."/>
        </authorList>
    </citation>
    <scope>NUCLEOTIDE SEQUENCE</scope>
</reference>
<evidence type="ECO:0000313" key="2">
    <source>
        <dbReference type="Proteomes" id="UP000663848"/>
    </source>
</evidence>